<keyword evidence="6" id="KW-1185">Reference proteome</keyword>
<comment type="caution">
    <text evidence="5">The sequence shown here is derived from an EMBL/GenBank/DDBJ whole genome shotgun (WGS) entry which is preliminary data.</text>
</comment>
<keyword evidence="3" id="KW-0413">Isomerase</keyword>
<dbReference type="GO" id="GO:0030170">
    <property type="term" value="F:pyridoxal phosphate binding"/>
    <property type="evidence" value="ECO:0007669"/>
    <property type="project" value="TreeGrafter"/>
</dbReference>
<comment type="cofactor">
    <cofactor evidence="1">
        <name>pyridoxal 5'-phosphate</name>
        <dbReference type="ChEBI" id="CHEBI:597326"/>
    </cofactor>
</comment>
<dbReference type="AlphaFoldDB" id="A0A4R1M0N1"/>
<evidence type="ECO:0000256" key="3">
    <source>
        <dbReference type="ARBA" id="ARBA00023235"/>
    </source>
</evidence>
<accession>A0A4R1M0N1</accession>
<dbReference type="SUPFAM" id="SSF51419">
    <property type="entry name" value="PLP-binding barrel"/>
    <property type="match status" value="1"/>
</dbReference>
<organism evidence="5 6">
    <name type="scientific">Albibacterium bauzanense</name>
    <dbReference type="NCBI Taxonomy" id="653929"/>
    <lineage>
        <taxon>Bacteria</taxon>
        <taxon>Pseudomonadati</taxon>
        <taxon>Bacteroidota</taxon>
        <taxon>Sphingobacteriia</taxon>
        <taxon>Sphingobacteriales</taxon>
        <taxon>Sphingobacteriaceae</taxon>
        <taxon>Albibacterium</taxon>
    </lineage>
</organism>
<evidence type="ECO:0000256" key="1">
    <source>
        <dbReference type="ARBA" id="ARBA00001933"/>
    </source>
</evidence>
<evidence type="ECO:0000313" key="5">
    <source>
        <dbReference type="EMBL" id="TCK84837.1"/>
    </source>
</evidence>
<dbReference type="InterPro" id="IPR001608">
    <property type="entry name" value="Ala_racemase_N"/>
</dbReference>
<dbReference type="EMBL" id="SMGO01000001">
    <property type="protein sequence ID" value="TCK84837.1"/>
    <property type="molecule type" value="Genomic_DNA"/>
</dbReference>
<gene>
    <name evidence="5" type="ORF">C8N28_0131</name>
</gene>
<sequence>MAYLTLNKEKLKYNYQKLDRFFVKNDISWSVVAKVLCGNQKYLEQLIGLGVKQICDSRLSNLEMIKSIDPAIETIYIKPPAKANITRIVEFADISFNTEFETIKLLSLAAKEVNKTHKIVVMVELGELREGVMREQFVDFYSKVFQLPNIEVVGIGANLTCLYGVLPNQDKLIQLCLYKELVEAKFKRKIAYVSGGTSVTIPLIKKGLLPNGINHFRVGETLYLGTDVYHNTVLESMHNDVFKLCADIIELTEKPMIPTGEFGLNLTGETPVFDQKNAGINSYRAIVDIGILDVEVNHLSPVDSTMEIVGASSDMTIIDLGDNLQQHKVGDTIEFKVDYMGLLRLMNSTYIEKMFEDEVNVFQLAYQN</sequence>
<dbReference type="CDD" id="cd06815">
    <property type="entry name" value="PLPDE_III_AR_like_1"/>
    <property type="match status" value="1"/>
</dbReference>
<dbReference type="Proteomes" id="UP000294616">
    <property type="component" value="Unassembled WGS sequence"/>
</dbReference>
<dbReference type="PANTHER" id="PTHR30511">
    <property type="entry name" value="ALANINE RACEMASE"/>
    <property type="match status" value="1"/>
</dbReference>
<keyword evidence="2" id="KW-0663">Pyridoxal phosphate</keyword>
<evidence type="ECO:0000256" key="2">
    <source>
        <dbReference type="ARBA" id="ARBA00022898"/>
    </source>
</evidence>
<reference evidence="5 6" key="1">
    <citation type="submission" date="2019-03" db="EMBL/GenBank/DDBJ databases">
        <title>Genomic Encyclopedia of Archaeal and Bacterial Type Strains, Phase II (KMG-II): from individual species to whole genera.</title>
        <authorList>
            <person name="Goeker M."/>
        </authorList>
    </citation>
    <scope>NUCLEOTIDE SEQUENCE [LARGE SCALE GENOMIC DNA]</scope>
    <source>
        <strain evidence="5 6">DSM 22554</strain>
    </source>
</reference>
<name>A0A4R1M0N1_9SPHI</name>
<dbReference type="Gene3D" id="3.20.20.10">
    <property type="entry name" value="Alanine racemase"/>
    <property type="match status" value="1"/>
</dbReference>
<dbReference type="PANTHER" id="PTHR30511:SF3">
    <property type="entry name" value="LYSINE RACEMASE"/>
    <property type="match status" value="1"/>
</dbReference>
<dbReference type="Pfam" id="PF01168">
    <property type="entry name" value="Ala_racemase_N"/>
    <property type="match status" value="1"/>
</dbReference>
<dbReference type="OrthoDB" id="504078at2"/>
<dbReference type="InterPro" id="IPR029066">
    <property type="entry name" value="PLP-binding_barrel"/>
</dbReference>
<proteinExistence type="predicted"/>
<dbReference type="GO" id="GO:0008784">
    <property type="term" value="F:alanine racemase activity"/>
    <property type="evidence" value="ECO:0007669"/>
    <property type="project" value="TreeGrafter"/>
</dbReference>
<evidence type="ECO:0000313" key="6">
    <source>
        <dbReference type="Proteomes" id="UP000294616"/>
    </source>
</evidence>
<evidence type="ECO:0000259" key="4">
    <source>
        <dbReference type="Pfam" id="PF01168"/>
    </source>
</evidence>
<dbReference type="RefSeq" id="WP_132220523.1">
    <property type="nucleotide sequence ID" value="NZ_SMGO01000001.1"/>
</dbReference>
<dbReference type="GO" id="GO:0005829">
    <property type="term" value="C:cytosol"/>
    <property type="evidence" value="ECO:0007669"/>
    <property type="project" value="TreeGrafter"/>
</dbReference>
<dbReference type="InterPro" id="IPR000821">
    <property type="entry name" value="Ala_racemase"/>
</dbReference>
<protein>
    <submittedName>
        <fullName evidence="5">Putative amino acid racemase</fullName>
    </submittedName>
</protein>
<feature type="domain" description="Alanine racemase N-terminal" evidence="4">
    <location>
        <begin position="7"/>
        <end position="225"/>
    </location>
</feature>